<proteinExistence type="predicted"/>
<name>A0A1B2EPU1_9HYPH</name>
<dbReference type="InterPro" id="IPR051015">
    <property type="entry name" value="EvgA-like"/>
</dbReference>
<evidence type="ECO:0000313" key="5">
    <source>
        <dbReference type="EMBL" id="ANY81991.1"/>
    </source>
</evidence>
<dbReference type="InterPro" id="IPR001789">
    <property type="entry name" value="Sig_transdc_resp-reg_receiver"/>
</dbReference>
<dbReference type="PROSITE" id="PS00622">
    <property type="entry name" value="HTH_LUXR_1"/>
    <property type="match status" value="1"/>
</dbReference>
<organism evidence="5">
    <name type="scientific">Microvirga ossetica</name>
    <dbReference type="NCBI Taxonomy" id="1882682"/>
    <lineage>
        <taxon>Bacteria</taxon>
        <taxon>Pseudomonadati</taxon>
        <taxon>Pseudomonadota</taxon>
        <taxon>Alphaproteobacteria</taxon>
        <taxon>Hyphomicrobiales</taxon>
        <taxon>Methylobacteriaceae</taxon>
        <taxon>Microvirga</taxon>
    </lineage>
</organism>
<feature type="domain" description="Response regulatory" evidence="4">
    <location>
        <begin position="5"/>
        <end position="121"/>
    </location>
</feature>
<evidence type="ECO:0000256" key="1">
    <source>
        <dbReference type="ARBA" id="ARBA00023125"/>
    </source>
</evidence>
<dbReference type="SUPFAM" id="SSF52172">
    <property type="entry name" value="CheY-like"/>
    <property type="match status" value="1"/>
</dbReference>
<dbReference type="InterPro" id="IPR000792">
    <property type="entry name" value="Tscrpt_reg_LuxR_C"/>
</dbReference>
<feature type="modified residue" description="4-aspartylphosphate" evidence="2">
    <location>
        <position position="56"/>
    </location>
</feature>
<dbReference type="KEGG" id="moc:BB934_22645"/>
<dbReference type="Pfam" id="PF00196">
    <property type="entry name" value="GerE"/>
    <property type="match status" value="1"/>
</dbReference>
<evidence type="ECO:0000259" key="4">
    <source>
        <dbReference type="PROSITE" id="PS50110"/>
    </source>
</evidence>
<dbReference type="PRINTS" id="PR00038">
    <property type="entry name" value="HTHLUXR"/>
</dbReference>
<evidence type="ECO:0008006" key="6">
    <source>
        <dbReference type="Google" id="ProtNLM"/>
    </source>
</evidence>
<accession>A0A1B2EPU1</accession>
<dbReference type="SMART" id="SM00421">
    <property type="entry name" value="HTH_LUXR"/>
    <property type="match status" value="1"/>
</dbReference>
<dbReference type="InterPro" id="IPR016032">
    <property type="entry name" value="Sig_transdc_resp-reg_C-effctor"/>
</dbReference>
<dbReference type="SUPFAM" id="SSF46894">
    <property type="entry name" value="C-terminal effector domain of the bipartite response regulators"/>
    <property type="match status" value="1"/>
</dbReference>
<dbReference type="CDD" id="cd06170">
    <property type="entry name" value="LuxR_C_like"/>
    <property type="match status" value="1"/>
</dbReference>
<dbReference type="PROSITE" id="PS50110">
    <property type="entry name" value="RESPONSE_REGULATORY"/>
    <property type="match status" value="1"/>
</dbReference>
<reference evidence="5" key="1">
    <citation type="submission" date="2016-07" db="EMBL/GenBank/DDBJ databases">
        <title>Microvirga ossetica sp. nov. a new species of rhizobia isolated from root nodules of the legume species Vicia alpestris Steven originated from North Ossetia region in the Caucasus.</title>
        <authorList>
            <person name="Safronova V.I."/>
            <person name="Kuznetsova I.G."/>
            <person name="Sazanova A.L."/>
            <person name="Belimov A."/>
            <person name="Andronov E."/>
            <person name="Osledkin Y.S."/>
            <person name="Onishchuk O.P."/>
            <person name="Kurchak O.N."/>
            <person name="Shaposhnikov A.I."/>
            <person name="Willems A."/>
            <person name="Tikhonovich I.A."/>
        </authorList>
    </citation>
    <scope>NUCLEOTIDE SEQUENCE [LARGE SCALE GENOMIC DNA]</scope>
    <source>
        <strain evidence="5">V5/3M</strain>
    </source>
</reference>
<feature type="domain" description="HTH luxR-type" evidence="3">
    <location>
        <begin position="143"/>
        <end position="208"/>
    </location>
</feature>
<dbReference type="AlphaFoldDB" id="A0A1B2EPU1"/>
<protein>
    <recommendedName>
        <fullName evidence="6">HTH luxR-type domain-containing protein</fullName>
    </recommendedName>
</protein>
<dbReference type="InterPro" id="IPR011006">
    <property type="entry name" value="CheY-like_superfamily"/>
</dbReference>
<dbReference type="PROSITE" id="PS50043">
    <property type="entry name" value="HTH_LUXR_2"/>
    <property type="match status" value="1"/>
</dbReference>
<dbReference type="PANTHER" id="PTHR45566">
    <property type="entry name" value="HTH-TYPE TRANSCRIPTIONAL REGULATOR YHJB-RELATED"/>
    <property type="match status" value="1"/>
</dbReference>
<dbReference type="PANTHER" id="PTHR45566:SF1">
    <property type="entry name" value="HTH-TYPE TRANSCRIPTIONAL REGULATOR YHJB-RELATED"/>
    <property type="match status" value="1"/>
</dbReference>
<dbReference type="GO" id="GO:0000160">
    <property type="term" value="P:phosphorelay signal transduction system"/>
    <property type="evidence" value="ECO:0007669"/>
    <property type="project" value="InterPro"/>
</dbReference>
<keyword evidence="2" id="KW-0597">Phosphoprotein</keyword>
<dbReference type="Gene3D" id="3.40.50.2300">
    <property type="match status" value="1"/>
</dbReference>
<gene>
    <name evidence="5" type="ORF">BB934_22645</name>
</gene>
<dbReference type="GO" id="GO:0003677">
    <property type="term" value="F:DNA binding"/>
    <property type="evidence" value="ECO:0007669"/>
    <property type="project" value="UniProtKB-KW"/>
</dbReference>
<keyword evidence="1" id="KW-0238">DNA-binding</keyword>
<evidence type="ECO:0000256" key="2">
    <source>
        <dbReference type="PROSITE-ProRule" id="PRU00169"/>
    </source>
</evidence>
<dbReference type="GO" id="GO:0006355">
    <property type="term" value="P:regulation of DNA-templated transcription"/>
    <property type="evidence" value="ECO:0007669"/>
    <property type="project" value="InterPro"/>
</dbReference>
<evidence type="ECO:0000259" key="3">
    <source>
        <dbReference type="PROSITE" id="PS50043"/>
    </source>
</evidence>
<dbReference type="EMBL" id="CP016616">
    <property type="protein sequence ID" value="ANY81991.1"/>
    <property type="molecule type" value="Genomic_DNA"/>
</dbReference>
<sequence>MPSVVTFLIETNALLREGLGRILSETAYSPAALASSLHEIGPVRTREGCTTIVIMDAAHDHDESCRQARMLKDEDPTARIVMLFEQYDFRQVLNAFHAGANAYLMKSVSCEVLLKTLDLVLLGETIFPAKALCSVRDKGPSFGIENVGVLSSRELAIVRCLVDGDPNKVIARKLNIAEATVKVHVKAILRKIQVKNRTQAAVWGTSRLLDDIQAPEMKAAG</sequence>